<gene>
    <name evidence="3" type="ORF">F4695_001375</name>
</gene>
<dbReference type="AlphaFoldDB" id="A0A7X0JI95"/>
<comment type="caution">
    <text evidence="3">The sequence shown here is derived from an EMBL/GenBank/DDBJ whole genome shotgun (WGS) entry which is preliminary data.</text>
</comment>
<dbReference type="Proteomes" id="UP000585437">
    <property type="component" value="Unassembled WGS sequence"/>
</dbReference>
<name>A0A7X0JI95_9HYPH</name>
<feature type="signal peptide" evidence="2">
    <location>
        <begin position="1"/>
        <end position="20"/>
    </location>
</feature>
<organism evidence="3 4">
    <name type="scientific">Rhizobium soli</name>
    <dbReference type="NCBI Taxonomy" id="424798"/>
    <lineage>
        <taxon>Bacteria</taxon>
        <taxon>Pseudomonadati</taxon>
        <taxon>Pseudomonadota</taxon>
        <taxon>Alphaproteobacteria</taxon>
        <taxon>Hyphomicrobiales</taxon>
        <taxon>Rhizobiaceae</taxon>
        <taxon>Rhizobium/Agrobacterium group</taxon>
        <taxon>Rhizobium</taxon>
    </lineage>
</organism>
<feature type="chain" id="PRO_5030647723" evidence="2">
    <location>
        <begin position="21"/>
        <end position="122"/>
    </location>
</feature>
<dbReference type="EMBL" id="JACHBU010000002">
    <property type="protein sequence ID" value="MBB6508043.1"/>
    <property type="molecule type" value="Genomic_DNA"/>
</dbReference>
<reference evidence="3 4" key="1">
    <citation type="submission" date="2020-08" db="EMBL/GenBank/DDBJ databases">
        <title>The Agave Microbiome: Exploring the role of microbial communities in plant adaptations to desert environments.</title>
        <authorList>
            <person name="Partida-Martinez L.P."/>
        </authorList>
    </citation>
    <scope>NUCLEOTIDE SEQUENCE [LARGE SCALE GENOMIC DNA]</scope>
    <source>
        <strain evidence="3 4">AS3.12</strain>
    </source>
</reference>
<keyword evidence="4" id="KW-1185">Reference proteome</keyword>
<evidence type="ECO:0000256" key="2">
    <source>
        <dbReference type="SAM" id="SignalP"/>
    </source>
</evidence>
<proteinExistence type="predicted"/>
<protein>
    <submittedName>
        <fullName evidence="3">Uncharacterized protein</fullName>
    </submittedName>
</protein>
<feature type="region of interest" description="Disordered" evidence="1">
    <location>
        <begin position="103"/>
        <end position="122"/>
    </location>
</feature>
<evidence type="ECO:0000313" key="4">
    <source>
        <dbReference type="Proteomes" id="UP000585437"/>
    </source>
</evidence>
<accession>A0A7X0JI95</accession>
<evidence type="ECO:0000256" key="1">
    <source>
        <dbReference type="SAM" id="MobiDB-lite"/>
    </source>
</evidence>
<evidence type="ECO:0000313" key="3">
    <source>
        <dbReference type="EMBL" id="MBB6508043.1"/>
    </source>
</evidence>
<dbReference type="RefSeq" id="WP_062454111.1">
    <property type="nucleotide sequence ID" value="NZ_JACHBU010000002.1"/>
</dbReference>
<keyword evidence="2" id="KW-0732">Signal</keyword>
<sequence length="122" mass="13465">MLKGAWILPAAMLMGVVVTALVPDDTMAAEGDVFTQSPQTFFKNLPGVKPTESLVKSDPDSYSCTSDIGYVSELRSGPGARFWDDVPRRLYHCETNNGIRYTGTQMPNTHWVPGINPRHLPK</sequence>